<sequence>MWAKFRSSKARKDGKELRDACKGLNVNEEYLSALRTQSYADFFRKAQSLVNEPSFPSNCYHKFSEVLLEPGQDAIPAILESASTLSGIPDLKDLMFNYFDLSAEASRICSHLIKKINQVQSSYRLVQEVLDSCAREKADFVVSDLKFIVESNPFSTPNKSDFNLIHNKYVFMLQHLKSKRKKVTRRIKLITCIHKTTGICVTAACGLIAITTIVLAAHTLTALVMGPAILSLPINRFKKKLLSLKFLRSGFLGKIGQQLDLAAKGTYILNRDLDTVSRLVARLHDEVEHSREMIRFCLERREDNSKLSLEVVKELKKSGVGFRKHVEELEEHVYLCLLTINRTRVLVTKEIMTTSNIEDWRYTN</sequence>
<evidence type="ECO:0000256" key="5">
    <source>
        <dbReference type="ARBA" id="ARBA00023136"/>
    </source>
</evidence>
<proteinExistence type="inferred from homology"/>
<keyword evidence="3 6" id="KW-0812">Transmembrane</keyword>
<protein>
    <submittedName>
        <fullName evidence="7">Uncharacterized protein</fullName>
    </submittedName>
</protein>
<dbReference type="GO" id="GO:0016020">
    <property type="term" value="C:membrane"/>
    <property type="evidence" value="ECO:0007669"/>
    <property type="project" value="UniProtKB-SubCell"/>
</dbReference>
<evidence type="ECO:0000313" key="8">
    <source>
        <dbReference type="Proteomes" id="UP001159364"/>
    </source>
</evidence>
<dbReference type="Pfam" id="PF05055">
    <property type="entry name" value="DUF677"/>
    <property type="match status" value="1"/>
</dbReference>
<keyword evidence="8" id="KW-1185">Reference proteome</keyword>
<comment type="subcellular location">
    <subcellularLocation>
        <location evidence="1">Membrane</location>
    </subcellularLocation>
</comment>
<evidence type="ECO:0000256" key="2">
    <source>
        <dbReference type="ARBA" id="ARBA00009074"/>
    </source>
</evidence>
<comment type="caution">
    <text evidence="7">The sequence shown here is derived from an EMBL/GenBank/DDBJ whole genome shotgun (WGS) entry which is preliminary data.</text>
</comment>
<dbReference type="Proteomes" id="UP001159364">
    <property type="component" value="Linkage Group LG06"/>
</dbReference>
<dbReference type="PANTHER" id="PTHR31113:SF2">
    <property type="entry name" value="OS04G0423200 PROTEIN"/>
    <property type="match status" value="1"/>
</dbReference>
<name>A0AAV8T7A9_9ROSI</name>
<accession>A0AAV8T7A9</accession>
<organism evidence="7 8">
    <name type="scientific">Erythroxylum novogranatense</name>
    <dbReference type="NCBI Taxonomy" id="1862640"/>
    <lineage>
        <taxon>Eukaryota</taxon>
        <taxon>Viridiplantae</taxon>
        <taxon>Streptophyta</taxon>
        <taxon>Embryophyta</taxon>
        <taxon>Tracheophyta</taxon>
        <taxon>Spermatophyta</taxon>
        <taxon>Magnoliopsida</taxon>
        <taxon>eudicotyledons</taxon>
        <taxon>Gunneridae</taxon>
        <taxon>Pentapetalae</taxon>
        <taxon>rosids</taxon>
        <taxon>fabids</taxon>
        <taxon>Malpighiales</taxon>
        <taxon>Erythroxylaceae</taxon>
        <taxon>Erythroxylum</taxon>
    </lineage>
</organism>
<evidence type="ECO:0000313" key="7">
    <source>
        <dbReference type="EMBL" id="KAJ8762108.1"/>
    </source>
</evidence>
<evidence type="ECO:0000256" key="6">
    <source>
        <dbReference type="SAM" id="Phobius"/>
    </source>
</evidence>
<evidence type="ECO:0000256" key="3">
    <source>
        <dbReference type="ARBA" id="ARBA00022692"/>
    </source>
</evidence>
<dbReference type="AlphaFoldDB" id="A0AAV8T7A9"/>
<keyword evidence="4 6" id="KW-1133">Transmembrane helix</keyword>
<reference evidence="7 8" key="1">
    <citation type="submission" date="2021-09" db="EMBL/GenBank/DDBJ databases">
        <title>Genomic insights and catalytic innovation underlie evolution of tropane alkaloids biosynthesis.</title>
        <authorList>
            <person name="Wang Y.-J."/>
            <person name="Tian T."/>
            <person name="Huang J.-P."/>
            <person name="Huang S.-X."/>
        </authorList>
    </citation>
    <scope>NUCLEOTIDE SEQUENCE [LARGE SCALE GENOMIC DNA]</scope>
    <source>
        <strain evidence="7">KIB-2018</strain>
        <tissue evidence="7">Leaf</tissue>
    </source>
</reference>
<gene>
    <name evidence="7" type="ORF">K2173_007201</name>
</gene>
<evidence type="ECO:0000256" key="4">
    <source>
        <dbReference type="ARBA" id="ARBA00022989"/>
    </source>
</evidence>
<comment type="similarity">
    <text evidence="2">Belongs to the UPF0496 family.</text>
</comment>
<keyword evidence="5 6" id="KW-0472">Membrane</keyword>
<dbReference type="PANTHER" id="PTHR31113">
    <property type="entry name" value="UPF0496 PROTEIN 3-RELATED"/>
    <property type="match status" value="1"/>
</dbReference>
<feature type="transmembrane region" description="Helical" evidence="6">
    <location>
        <begin position="187"/>
        <end position="210"/>
    </location>
</feature>
<dbReference type="EMBL" id="JAIWQS010000006">
    <property type="protein sequence ID" value="KAJ8762108.1"/>
    <property type="molecule type" value="Genomic_DNA"/>
</dbReference>
<evidence type="ECO:0000256" key="1">
    <source>
        <dbReference type="ARBA" id="ARBA00004370"/>
    </source>
</evidence>
<dbReference type="InterPro" id="IPR007749">
    <property type="entry name" value="DUF677"/>
</dbReference>